<accession>A0A653DGA0</accession>
<dbReference type="Gene3D" id="3.40.390.10">
    <property type="entry name" value="Collagenase (Catalytic Domain)"/>
    <property type="match status" value="1"/>
</dbReference>
<organism evidence="1 2">
    <name type="scientific">Callosobruchus maculatus</name>
    <name type="common">Southern cowpea weevil</name>
    <name type="synonym">Pulse bruchid</name>
    <dbReference type="NCBI Taxonomy" id="64391"/>
    <lineage>
        <taxon>Eukaryota</taxon>
        <taxon>Metazoa</taxon>
        <taxon>Ecdysozoa</taxon>
        <taxon>Arthropoda</taxon>
        <taxon>Hexapoda</taxon>
        <taxon>Insecta</taxon>
        <taxon>Pterygota</taxon>
        <taxon>Neoptera</taxon>
        <taxon>Endopterygota</taxon>
        <taxon>Coleoptera</taxon>
        <taxon>Polyphaga</taxon>
        <taxon>Cucujiformia</taxon>
        <taxon>Chrysomeloidea</taxon>
        <taxon>Chrysomelidae</taxon>
        <taxon>Bruchinae</taxon>
        <taxon>Bruchini</taxon>
        <taxon>Callosobruchus</taxon>
    </lineage>
</organism>
<dbReference type="OrthoDB" id="9936463at2759"/>
<dbReference type="PANTHER" id="PTHR11905:SF249">
    <property type="entry name" value="SOL NARAE, ISOFORM C"/>
    <property type="match status" value="1"/>
</dbReference>
<dbReference type="AlphaFoldDB" id="A0A653DGA0"/>
<dbReference type="InterPro" id="IPR024079">
    <property type="entry name" value="MetalloPept_cat_dom_sf"/>
</dbReference>
<dbReference type="Proteomes" id="UP000410492">
    <property type="component" value="Unassembled WGS sequence"/>
</dbReference>
<protein>
    <recommendedName>
        <fullName evidence="3">Peptidase M12B domain-containing protein</fullName>
    </recommendedName>
</protein>
<feature type="non-terminal residue" evidence="1">
    <location>
        <position position="1"/>
    </location>
</feature>
<sequence>QEGSIGSHLVIKPLPDRLRGSVIRSKNGNDTDSTINDDEMFLDQDGELSAEVAIDTGLPINRNSSGAGTVQHHIVYRRMNKEEEDAFSDYAFMEPDHLGKRYKRSMSDYGSRKKREAPYTIYPEILVIVDYDGYRLHGGDNVQVKRYFVSFWNGVDLRYKLLKGPKIRISIAGIIISRGRDATPYLERNRVGRDAIDSAAALTDMGKYLFRERRLPVYDIAVAITKLDMCRRSYPNDQCNRGTAGTTNQISYIKARHPFSVFTFLSATQ</sequence>
<reference evidence="1 2" key="1">
    <citation type="submission" date="2019-01" db="EMBL/GenBank/DDBJ databases">
        <authorList>
            <person name="Sayadi A."/>
        </authorList>
    </citation>
    <scope>NUCLEOTIDE SEQUENCE [LARGE SCALE GENOMIC DNA]</scope>
</reference>
<evidence type="ECO:0000313" key="2">
    <source>
        <dbReference type="Proteomes" id="UP000410492"/>
    </source>
</evidence>
<name>A0A653DGA0_CALMS</name>
<gene>
    <name evidence="1" type="ORF">CALMAC_LOCUS17209</name>
</gene>
<dbReference type="GO" id="GO:0006509">
    <property type="term" value="P:membrane protein ectodomain proteolysis"/>
    <property type="evidence" value="ECO:0007669"/>
    <property type="project" value="TreeGrafter"/>
</dbReference>
<dbReference type="SUPFAM" id="SSF55486">
    <property type="entry name" value="Metalloproteases ('zincins'), catalytic domain"/>
    <property type="match status" value="1"/>
</dbReference>
<dbReference type="PANTHER" id="PTHR11905">
    <property type="entry name" value="ADAM A DISINTEGRIN AND METALLOPROTEASE DOMAIN"/>
    <property type="match status" value="1"/>
</dbReference>
<evidence type="ECO:0008006" key="3">
    <source>
        <dbReference type="Google" id="ProtNLM"/>
    </source>
</evidence>
<proteinExistence type="predicted"/>
<evidence type="ECO:0000313" key="1">
    <source>
        <dbReference type="EMBL" id="VEN59043.1"/>
    </source>
</evidence>
<keyword evidence="2" id="KW-1185">Reference proteome</keyword>
<dbReference type="GO" id="GO:0008237">
    <property type="term" value="F:metallopeptidase activity"/>
    <property type="evidence" value="ECO:0007669"/>
    <property type="project" value="InterPro"/>
</dbReference>
<dbReference type="EMBL" id="CAACVG010011861">
    <property type="protein sequence ID" value="VEN59043.1"/>
    <property type="molecule type" value="Genomic_DNA"/>
</dbReference>